<evidence type="ECO:0000256" key="1">
    <source>
        <dbReference type="SAM" id="Phobius"/>
    </source>
</evidence>
<evidence type="ECO:0000313" key="2">
    <source>
        <dbReference type="EMBL" id="KPI39067.1"/>
    </source>
</evidence>
<gene>
    <name evidence="2" type="ORF">AB675_4714</name>
</gene>
<feature type="transmembrane region" description="Helical" evidence="1">
    <location>
        <begin position="82"/>
        <end position="107"/>
    </location>
</feature>
<evidence type="ECO:0000313" key="3">
    <source>
        <dbReference type="Proteomes" id="UP000038010"/>
    </source>
</evidence>
<proteinExistence type="predicted"/>
<sequence>MSKFLPRQATRDATVTMDRTSESILEKGLGLMTRPTPANEDSPGALEKAADVSLLLYGLTTGLHYWKRAHPPGETKSRFDTVVGIIATIASGIGLAAMFLGEIVRIWSGQRTPRRE</sequence>
<name>A0A0N1NYK5_9EURO</name>
<keyword evidence="1" id="KW-0812">Transmembrane</keyword>
<dbReference type="EMBL" id="LFJN01000016">
    <property type="protein sequence ID" value="KPI39067.1"/>
    <property type="molecule type" value="Genomic_DNA"/>
</dbReference>
<keyword evidence="3" id="KW-1185">Reference proteome</keyword>
<dbReference type="RefSeq" id="XP_017999030.1">
    <property type="nucleotide sequence ID" value="XM_018144874.1"/>
</dbReference>
<protein>
    <submittedName>
        <fullName evidence="2">Uncharacterized protein</fullName>
    </submittedName>
</protein>
<dbReference type="Proteomes" id="UP000038010">
    <property type="component" value="Unassembled WGS sequence"/>
</dbReference>
<comment type="caution">
    <text evidence="2">The sequence shown here is derived from an EMBL/GenBank/DDBJ whole genome shotgun (WGS) entry which is preliminary data.</text>
</comment>
<reference evidence="2 3" key="1">
    <citation type="submission" date="2015-06" db="EMBL/GenBank/DDBJ databases">
        <title>Draft genome of the ant-associated black yeast Phialophora attae CBS 131958.</title>
        <authorList>
            <person name="Moreno L.F."/>
            <person name="Stielow B.J."/>
            <person name="de Hoog S."/>
            <person name="Vicente V.A."/>
            <person name="Weiss V.A."/>
            <person name="de Vries M."/>
            <person name="Cruz L.M."/>
            <person name="Souza E.M."/>
        </authorList>
    </citation>
    <scope>NUCLEOTIDE SEQUENCE [LARGE SCALE GENOMIC DNA]</scope>
    <source>
        <strain evidence="2 3">CBS 131958</strain>
    </source>
</reference>
<keyword evidence="1" id="KW-1133">Transmembrane helix</keyword>
<dbReference type="GeneID" id="28736752"/>
<organism evidence="2 3">
    <name type="scientific">Cyphellophora attinorum</name>
    <dbReference type="NCBI Taxonomy" id="1664694"/>
    <lineage>
        <taxon>Eukaryota</taxon>
        <taxon>Fungi</taxon>
        <taxon>Dikarya</taxon>
        <taxon>Ascomycota</taxon>
        <taxon>Pezizomycotina</taxon>
        <taxon>Eurotiomycetes</taxon>
        <taxon>Chaetothyriomycetidae</taxon>
        <taxon>Chaetothyriales</taxon>
        <taxon>Cyphellophoraceae</taxon>
        <taxon>Cyphellophora</taxon>
    </lineage>
</organism>
<dbReference type="VEuPathDB" id="FungiDB:AB675_4714"/>
<keyword evidence="1" id="KW-0472">Membrane</keyword>
<accession>A0A0N1NYK5</accession>
<dbReference type="AlphaFoldDB" id="A0A0N1NYK5"/>